<protein>
    <recommendedName>
        <fullName evidence="1">Reverse transcriptase zinc-binding domain-containing protein</fullName>
    </recommendedName>
</protein>
<evidence type="ECO:0000313" key="3">
    <source>
        <dbReference type="Proteomes" id="UP000235145"/>
    </source>
</evidence>
<accession>A0A9R1UFZ1</accession>
<name>A0A9R1UFZ1_LACSA</name>
<dbReference type="PANTHER" id="PTHR36617">
    <property type="entry name" value="PROTEIN, PUTATIVE-RELATED"/>
    <property type="match status" value="1"/>
</dbReference>
<keyword evidence="3" id="KW-1185">Reference proteome</keyword>
<proteinExistence type="predicted"/>
<comment type="caution">
    <text evidence="2">The sequence shown here is derived from an EMBL/GenBank/DDBJ whole genome shotgun (WGS) entry which is preliminary data.</text>
</comment>
<dbReference type="AlphaFoldDB" id="A0A9R1UFZ1"/>
<evidence type="ECO:0000313" key="2">
    <source>
        <dbReference type="EMBL" id="KAJ0186695.1"/>
    </source>
</evidence>
<feature type="domain" description="Reverse transcriptase zinc-binding" evidence="1">
    <location>
        <begin position="151"/>
        <end position="211"/>
    </location>
</feature>
<gene>
    <name evidence="2" type="ORF">LSAT_V11C900467460</name>
</gene>
<dbReference type="Proteomes" id="UP000235145">
    <property type="component" value="Unassembled WGS sequence"/>
</dbReference>
<sequence>MGTLKAQNLALLTKWWWKLKEKSGGLWRESISSIHNLKRKPTTIIAKTSILGVWSNIAKAIKSLTESDVNYHDLFTLTPGSNISIVFWKDRWCGSLTLQERFPRLYELEGMNTQPVLNKFRFNLIPDGNYTVNILRQRIDSSHTLLVGTVINWSKVVPLKIQCFVWRAVLDRLRVASNLSKRGVSVQSNLCSLCNNEQETGDHLLIRCNVA</sequence>
<reference evidence="2 3" key="1">
    <citation type="journal article" date="2017" name="Nat. Commun.">
        <title>Genome assembly with in vitro proximity ligation data and whole-genome triplication in lettuce.</title>
        <authorList>
            <person name="Reyes-Chin-Wo S."/>
            <person name="Wang Z."/>
            <person name="Yang X."/>
            <person name="Kozik A."/>
            <person name="Arikit S."/>
            <person name="Song C."/>
            <person name="Xia L."/>
            <person name="Froenicke L."/>
            <person name="Lavelle D.O."/>
            <person name="Truco M.J."/>
            <person name="Xia R."/>
            <person name="Zhu S."/>
            <person name="Xu C."/>
            <person name="Xu H."/>
            <person name="Xu X."/>
            <person name="Cox K."/>
            <person name="Korf I."/>
            <person name="Meyers B.C."/>
            <person name="Michelmore R.W."/>
        </authorList>
    </citation>
    <scope>NUCLEOTIDE SEQUENCE [LARGE SCALE GENOMIC DNA]</scope>
    <source>
        <strain evidence="3">cv. Salinas</strain>
        <tissue evidence="2">Seedlings</tissue>
    </source>
</reference>
<dbReference type="InterPro" id="IPR026960">
    <property type="entry name" value="RVT-Znf"/>
</dbReference>
<evidence type="ECO:0000259" key="1">
    <source>
        <dbReference type="Pfam" id="PF13966"/>
    </source>
</evidence>
<dbReference type="PANTHER" id="PTHR36617:SF15">
    <property type="entry name" value="REVERSE TRANSCRIPTASE ZINC-BINDING DOMAIN-CONTAINING PROTEIN"/>
    <property type="match status" value="1"/>
</dbReference>
<dbReference type="EMBL" id="NBSK02000009">
    <property type="protein sequence ID" value="KAJ0186695.1"/>
    <property type="molecule type" value="Genomic_DNA"/>
</dbReference>
<organism evidence="2 3">
    <name type="scientific">Lactuca sativa</name>
    <name type="common">Garden lettuce</name>
    <dbReference type="NCBI Taxonomy" id="4236"/>
    <lineage>
        <taxon>Eukaryota</taxon>
        <taxon>Viridiplantae</taxon>
        <taxon>Streptophyta</taxon>
        <taxon>Embryophyta</taxon>
        <taxon>Tracheophyta</taxon>
        <taxon>Spermatophyta</taxon>
        <taxon>Magnoliopsida</taxon>
        <taxon>eudicotyledons</taxon>
        <taxon>Gunneridae</taxon>
        <taxon>Pentapetalae</taxon>
        <taxon>asterids</taxon>
        <taxon>campanulids</taxon>
        <taxon>Asterales</taxon>
        <taxon>Asteraceae</taxon>
        <taxon>Cichorioideae</taxon>
        <taxon>Cichorieae</taxon>
        <taxon>Lactucinae</taxon>
        <taxon>Lactuca</taxon>
    </lineage>
</organism>
<dbReference type="Pfam" id="PF13966">
    <property type="entry name" value="zf-RVT"/>
    <property type="match status" value="1"/>
</dbReference>